<dbReference type="AlphaFoldDB" id="A0A0N4VGX6"/>
<comment type="subcellular location">
    <subcellularLocation>
        <location evidence="1">Cytoplasm</location>
        <location evidence="1">Cytoskeleton</location>
    </subcellularLocation>
</comment>
<evidence type="ECO:0000256" key="5">
    <source>
        <dbReference type="ARBA" id="ARBA00023054"/>
    </source>
</evidence>
<reference evidence="10 11" key="2">
    <citation type="submission" date="2018-10" db="EMBL/GenBank/DDBJ databases">
        <authorList>
            <consortium name="Pathogen Informatics"/>
        </authorList>
    </citation>
    <scope>NUCLEOTIDE SEQUENCE [LARGE SCALE GENOMIC DNA]</scope>
</reference>
<dbReference type="GO" id="GO:0005856">
    <property type="term" value="C:cytoskeleton"/>
    <property type="evidence" value="ECO:0007669"/>
    <property type="project" value="UniProtKB-SubCell"/>
</dbReference>
<feature type="domain" description="Transforming acidic coiled-coil-containing protein C-terminal" evidence="9">
    <location>
        <begin position="196"/>
        <end position="329"/>
    </location>
</feature>
<name>A0A0N4VGX6_ENTVE</name>
<evidence type="ECO:0000256" key="6">
    <source>
        <dbReference type="ARBA" id="ARBA00023212"/>
    </source>
</evidence>
<dbReference type="OrthoDB" id="10255048at2759"/>
<dbReference type="InterPro" id="IPR039915">
    <property type="entry name" value="TACC"/>
</dbReference>
<sequence>MEMMQQLQQQQQPDSTFEDALDQAFEISPKSPSSSVRLAPHAESTPVGADDSFGVCSEVEVINGKDQNKQTLQVTSHRKRQKTITLYSQLTQDIENIFRNTNSVFNEQTFAIVQGRIQALILEKENEWAESNKKRLEEIDLWEHKATERGLIIYEYDRVMRILIEALKSPAQRGSQARVGKALIGGPGPERIVSPEELSLIQKERDQLAEDVISWETSYDELYKRYEKLRQASLEIKKNDDDMKQAYKELENRNELLEQNFHALRMQAENELNRANMEMDRLEKVRENDTLGLRLKVKHLEAKNSALAASLEAKMKEIADMEALFEDVVRKADGSISQES</sequence>
<evidence type="ECO:0000256" key="8">
    <source>
        <dbReference type="SAM" id="MobiDB-lite"/>
    </source>
</evidence>
<feature type="region of interest" description="Disordered" evidence="8">
    <location>
        <begin position="1"/>
        <end position="50"/>
    </location>
</feature>
<evidence type="ECO:0000256" key="2">
    <source>
        <dbReference type="ARBA" id="ARBA00009423"/>
    </source>
</evidence>
<comment type="similarity">
    <text evidence="2">Belongs to the TACC family.</text>
</comment>
<keyword evidence="6" id="KW-0206">Cytoskeleton</keyword>
<evidence type="ECO:0000259" key="9">
    <source>
        <dbReference type="Pfam" id="PF05010"/>
    </source>
</evidence>
<keyword evidence="3" id="KW-0963">Cytoplasm</keyword>
<evidence type="ECO:0000313" key="11">
    <source>
        <dbReference type="Proteomes" id="UP000274131"/>
    </source>
</evidence>
<evidence type="ECO:0000313" key="10">
    <source>
        <dbReference type="EMBL" id="VDD94671.1"/>
    </source>
</evidence>
<organism evidence="12">
    <name type="scientific">Enterobius vermicularis</name>
    <name type="common">Human pinworm</name>
    <dbReference type="NCBI Taxonomy" id="51028"/>
    <lineage>
        <taxon>Eukaryota</taxon>
        <taxon>Metazoa</taxon>
        <taxon>Ecdysozoa</taxon>
        <taxon>Nematoda</taxon>
        <taxon>Chromadorea</taxon>
        <taxon>Rhabditida</taxon>
        <taxon>Spirurina</taxon>
        <taxon>Oxyuridomorpha</taxon>
        <taxon>Oxyuroidea</taxon>
        <taxon>Oxyuridae</taxon>
        <taxon>Enterobius</taxon>
    </lineage>
</organism>
<evidence type="ECO:0000256" key="1">
    <source>
        <dbReference type="ARBA" id="ARBA00004245"/>
    </source>
</evidence>
<dbReference type="WBParaSite" id="EVEC_0001006501-mRNA-1">
    <property type="protein sequence ID" value="EVEC_0001006501-mRNA-1"/>
    <property type="gene ID" value="EVEC_0001006501"/>
</dbReference>
<dbReference type="GO" id="GO:0005737">
    <property type="term" value="C:cytoplasm"/>
    <property type="evidence" value="ECO:0007669"/>
    <property type="project" value="TreeGrafter"/>
</dbReference>
<accession>A0A0N4VGX6</accession>
<evidence type="ECO:0000256" key="7">
    <source>
        <dbReference type="SAM" id="Coils"/>
    </source>
</evidence>
<evidence type="ECO:0000256" key="3">
    <source>
        <dbReference type="ARBA" id="ARBA00022490"/>
    </source>
</evidence>
<dbReference type="GO" id="GO:0007052">
    <property type="term" value="P:mitotic spindle organization"/>
    <property type="evidence" value="ECO:0007669"/>
    <property type="project" value="InterPro"/>
</dbReference>
<keyword evidence="5 7" id="KW-0175">Coiled coil</keyword>
<evidence type="ECO:0000256" key="4">
    <source>
        <dbReference type="ARBA" id="ARBA00022553"/>
    </source>
</evidence>
<keyword evidence="4" id="KW-0597">Phosphoprotein</keyword>
<gene>
    <name evidence="10" type="ORF">EVEC_LOCUS9422</name>
</gene>
<keyword evidence="11" id="KW-1185">Reference proteome</keyword>
<dbReference type="PANTHER" id="PTHR13924:SF10">
    <property type="entry name" value="TRANSFORMING ACIDIC COILED-COIL PROTEIN, ISOFORM K"/>
    <property type="match status" value="1"/>
</dbReference>
<feature type="compositionally biased region" description="Low complexity" evidence="8">
    <location>
        <begin position="1"/>
        <end position="12"/>
    </location>
</feature>
<evidence type="ECO:0000313" key="12">
    <source>
        <dbReference type="WBParaSite" id="EVEC_0001006501-mRNA-1"/>
    </source>
</evidence>
<dbReference type="Pfam" id="PF05010">
    <property type="entry name" value="TACC_C"/>
    <property type="match status" value="1"/>
</dbReference>
<dbReference type="Proteomes" id="UP000274131">
    <property type="component" value="Unassembled WGS sequence"/>
</dbReference>
<dbReference type="InterPro" id="IPR007707">
    <property type="entry name" value="TACC_C"/>
</dbReference>
<proteinExistence type="inferred from homology"/>
<reference evidence="12" key="1">
    <citation type="submission" date="2017-02" db="UniProtKB">
        <authorList>
            <consortium name="WormBaseParasite"/>
        </authorList>
    </citation>
    <scope>IDENTIFICATION</scope>
</reference>
<dbReference type="PANTHER" id="PTHR13924">
    <property type="entry name" value="TRANSFORMING ACIDIC COILED-COIL CONTAINING PROTEIN 1/2"/>
    <property type="match status" value="1"/>
</dbReference>
<dbReference type="EMBL" id="UXUI01010039">
    <property type="protein sequence ID" value="VDD94671.1"/>
    <property type="molecule type" value="Genomic_DNA"/>
</dbReference>
<dbReference type="STRING" id="51028.A0A0N4VGX6"/>
<feature type="coiled-coil region" evidence="7">
    <location>
        <begin position="219"/>
        <end position="317"/>
    </location>
</feature>
<protein>
    <submittedName>
        <fullName evidence="12">TACC_C domain-containing protein</fullName>
    </submittedName>
</protein>